<evidence type="ECO:0000256" key="7">
    <source>
        <dbReference type="ARBA" id="ARBA00022786"/>
    </source>
</evidence>
<dbReference type="Gene3D" id="1.25.10.10">
    <property type="entry name" value="Leucine-rich Repeat Variant"/>
    <property type="match status" value="1"/>
</dbReference>
<evidence type="ECO:0000256" key="5">
    <source>
        <dbReference type="ARBA" id="ARBA00022679"/>
    </source>
</evidence>
<dbReference type="InterPro" id="IPR003613">
    <property type="entry name" value="Ubox_domain"/>
</dbReference>
<accession>A0AAV1DWB1</accession>
<dbReference type="InterPro" id="IPR000225">
    <property type="entry name" value="Armadillo"/>
</dbReference>
<dbReference type="PANTHER" id="PTHR23315">
    <property type="entry name" value="U BOX DOMAIN-CONTAINING"/>
    <property type="match status" value="1"/>
</dbReference>
<keyword evidence="5" id="KW-0808">Transferase</keyword>
<dbReference type="SUPFAM" id="SSF57850">
    <property type="entry name" value="RING/U-box"/>
    <property type="match status" value="1"/>
</dbReference>
<sequence length="507" mass="55379">MGSGKQRWKIYFHKPSNQNHPPKEFVCPISGSLMVDPVIVSSGHTFERNCINACLSLEFKPTLPDGSTPDFSTLIPNLALKAAILNWCHSTLFSPPKPLDFYSAEKLVRSLMLSSKPKTELIKKPVQLSVVVAAEAGLTRAASRESTSSEESVTAAGTRPATPLPLTTRPSCYSSSSSSDIEGLNPHSLEEDEFVAKLKSSQIFEQEEALVSLRKMTRTRDELRVHLCTHRLLSTIRPLITSRYGSIQVNAVASLVNLSLENQNKVKMVRSGIVPPLIDVLKGGLPESQDHAAGVLFSLALEEQNKTAIGVLGALPPLLNALRSESERTRHDAALALYHLSSVQSNRVKLIKLGAVQTLLGMAKSGHMTSRVLLVLCNLAVSFEGRVAMLDGGAVECFVEMLKRDEFDSESTRESCVTALLGLSHGGLRFKGLAKDANAEEVLKKVEETVKERGREKVRKIVEVLNEKDEEEEAVDWEELLNSDGDTASSKASTRSRVQQQGNTTDS</sequence>
<dbReference type="GO" id="GO:0061630">
    <property type="term" value="F:ubiquitin protein ligase activity"/>
    <property type="evidence" value="ECO:0007669"/>
    <property type="project" value="UniProtKB-EC"/>
</dbReference>
<dbReference type="EMBL" id="OX459123">
    <property type="protein sequence ID" value="CAI9111089.1"/>
    <property type="molecule type" value="Genomic_DNA"/>
</dbReference>
<reference evidence="11" key="1">
    <citation type="submission" date="2023-03" db="EMBL/GenBank/DDBJ databases">
        <authorList>
            <person name="Julca I."/>
        </authorList>
    </citation>
    <scope>NUCLEOTIDE SEQUENCE</scope>
</reference>
<feature type="repeat" description="ARM" evidence="8">
    <location>
        <begin position="313"/>
        <end position="355"/>
    </location>
</feature>
<dbReference type="InterPro" id="IPR058678">
    <property type="entry name" value="ARM_PUB"/>
</dbReference>
<feature type="region of interest" description="Disordered" evidence="9">
    <location>
        <begin position="482"/>
        <end position="507"/>
    </location>
</feature>
<dbReference type="Pfam" id="PF25598">
    <property type="entry name" value="ARM_PUB"/>
    <property type="match status" value="1"/>
</dbReference>
<evidence type="ECO:0000256" key="2">
    <source>
        <dbReference type="ARBA" id="ARBA00003861"/>
    </source>
</evidence>
<protein>
    <recommendedName>
        <fullName evidence="4">RING-type E3 ubiquitin transferase</fullName>
        <ecNumber evidence="4">2.3.2.27</ecNumber>
    </recommendedName>
</protein>
<feature type="region of interest" description="Disordered" evidence="9">
    <location>
        <begin position="141"/>
        <end position="185"/>
    </location>
</feature>
<name>A0AAV1DWB1_OLDCO</name>
<dbReference type="EC" id="2.3.2.27" evidence="4"/>
<dbReference type="PROSITE" id="PS50176">
    <property type="entry name" value="ARM_REPEAT"/>
    <property type="match status" value="2"/>
</dbReference>
<keyword evidence="6" id="KW-0677">Repeat</keyword>
<evidence type="ECO:0000256" key="3">
    <source>
        <dbReference type="ARBA" id="ARBA00004906"/>
    </source>
</evidence>
<keyword evidence="12" id="KW-1185">Reference proteome</keyword>
<evidence type="ECO:0000256" key="4">
    <source>
        <dbReference type="ARBA" id="ARBA00012483"/>
    </source>
</evidence>
<evidence type="ECO:0000313" key="11">
    <source>
        <dbReference type="EMBL" id="CAI9111089.1"/>
    </source>
</evidence>
<proteinExistence type="predicted"/>
<evidence type="ECO:0000313" key="12">
    <source>
        <dbReference type="Proteomes" id="UP001161247"/>
    </source>
</evidence>
<dbReference type="SMART" id="SM00504">
    <property type="entry name" value="Ubox"/>
    <property type="match status" value="1"/>
</dbReference>
<dbReference type="PANTHER" id="PTHR23315:SF339">
    <property type="entry name" value="U-BOX DOMAIN-CONTAINING PROTEIN 40"/>
    <property type="match status" value="1"/>
</dbReference>
<comment type="function">
    <text evidence="2">Functions as an E3 ubiquitin ligase.</text>
</comment>
<dbReference type="SMART" id="SM00185">
    <property type="entry name" value="ARM"/>
    <property type="match status" value="4"/>
</dbReference>
<dbReference type="Pfam" id="PF04564">
    <property type="entry name" value="U-box"/>
    <property type="match status" value="1"/>
</dbReference>
<dbReference type="InterPro" id="IPR016024">
    <property type="entry name" value="ARM-type_fold"/>
</dbReference>
<feature type="domain" description="U-box" evidence="10">
    <location>
        <begin position="20"/>
        <end position="94"/>
    </location>
</feature>
<evidence type="ECO:0000259" key="10">
    <source>
        <dbReference type="PROSITE" id="PS51698"/>
    </source>
</evidence>
<dbReference type="InterPro" id="IPR013083">
    <property type="entry name" value="Znf_RING/FYVE/PHD"/>
</dbReference>
<feature type="compositionally biased region" description="Low complexity" evidence="9">
    <location>
        <begin position="141"/>
        <end position="179"/>
    </location>
</feature>
<dbReference type="Gene3D" id="3.30.40.10">
    <property type="entry name" value="Zinc/RING finger domain, C3HC4 (zinc finger)"/>
    <property type="match status" value="1"/>
</dbReference>
<evidence type="ECO:0000256" key="6">
    <source>
        <dbReference type="ARBA" id="ARBA00022737"/>
    </source>
</evidence>
<dbReference type="FunFam" id="1.25.10.10:FF:000578">
    <property type="entry name" value="RING-type E3 ubiquitin transferase"/>
    <property type="match status" value="1"/>
</dbReference>
<organism evidence="11 12">
    <name type="scientific">Oldenlandia corymbosa var. corymbosa</name>
    <dbReference type="NCBI Taxonomy" id="529605"/>
    <lineage>
        <taxon>Eukaryota</taxon>
        <taxon>Viridiplantae</taxon>
        <taxon>Streptophyta</taxon>
        <taxon>Embryophyta</taxon>
        <taxon>Tracheophyta</taxon>
        <taxon>Spermatophyta</taxon>
        <taxon>Magnoliopsida</taxon>
        <taxon>eudicotyledons</taxon>
        <taxon>Gunneridae</taxon>
        <taxon>Pentapetalae</taxon>
        <taxon>asterids</taxon>
        <taxon>lamiids</taxon>
        <taxon>Gentianales</taxon>
        <taxon>Rubiaceae</taxon>
        <taxon>Rubioideae</taxon>
        <taxon>Spermacoceae</taxon>
        <taxon>Hedyotis-Oldenlandia complex</taxon>
        <taxon>Oldenlandia</taxon>
    </lineage>
</organism>
<keyword evidence="7" id="KW-0833">Ubl conjugation pathway</keyword>
<gene>
    <name evidence="11" type="ORF">OLC1_LOCUS18595</name>
</gene>
<comment type="catalytic activity">
    <reaction evidence="1">
        <text>S-ubiquitinyl-[E2 ubiquitin-conjugating enzyme]-L-cysteine + [acceptor protein]-L-lysine = [E2 ubiquitin-conjugating enzyme]-L-cysteine + N(6)-ubiquitinyl-[acceptor protein]-L-lysine.</text>
        <dbReference type="EC" id="2.3.2.27"/>
    </reaction>
</comment>
<feature type="compositionally biased region" description="Polar residues" evidence="9">
    <location>
        <begin position="484"/>
        <end position="507"/>
    </location>
</feature>
<evidence type="ECO:0000256" key="1">
    <source>
        <dbReference type="ARBA" id="ARBA00000900"/>
    </source>
</evidence>
<evidence type="ECO:0000256" key="9">
    <source>
        <dbReference type="SAM" id="MobiDB-lite"/>
    </source>
</evidence>
<dbReference type="GO" id="GO:0016567">
    <property type="term" value="P:protein ubiquitination"/>
    <property type="evidence" value="ECO:0007669"/>
    <property type="project" value="InterPro"/>
</dbReference>
<dbReference type="PROSITE" id="PS51698">
    <property type="entry name" value="U_BOX"/>
    <property type="match status" value="1"/>
</dbReference>
<evidence type="ECO:0000256" key="8">
    <source>
        <dbReference type="PROSITE-ProRule" id="PRU00259"/>
    </source>
</evidence>
<dbReference type="SUPFAM" id="SSF48371">
    <property type="entry name" value="ARM repeat"/>
    <property type="match status" value="1"/>
</dbReference>
<feature type="repeat" description="ARM" evidence="8">
    <location>
        <begin position="272"/>
        <end position="309"/>
    </location>
</feature>
<dbReference type="AlphaFoldDB" id="A0AAV1DWB1"/>
<dbReference type="InterPro" id="IPR011989">
    <property type="entry name" value="ARM-like"/>
</dbReference>
<comment type="pathway">
    <text evidence="3">Protein modification; protein ubiquitination.</text>
</comment>
<dbReference type="Proteomes" id="UP001161247">
    <property type="component" value="Chromosome 6"/>
</dbReference>